<sequence length="280" mass="31888">MDWETLNNHRCSISQGKIVRYADKAKSKNNKDIWIARTSINAYVIGNWRTGEKQIITEDKTYSYQDEYDYKLELEKSKLQRMLLANDIAKQSKRYFESLSEADENHSYLLKKNIKPVDIKQDGKRLVIPIYSIGKYVPVGELQSIQFIYPNGFKQFIKGGASKGYMALDNGSTELLILCEGYATGVSILEYLKANNIAATIVVAFNCHNLSDIGLFLRENYPLSQIEIWADNDLSGIGETKARQVAERVGAIVKLPHLTKEQQERGLTDFNDYLNLKGKI</sequence>
<accession>A0ABV9TD91</accession>
<evidence type="ECO:0000313" key="2">
    <source>
        <dbReference type="EMBL" id="MFC4892240.1"/>
    </source>
</evidence>
<dbReference type="RefSeq" id="WP_119329660.1">
    <property type="nucleotide sequence ID" value="NZ_JBHSJH010000002.1"/>
</dbReference>
<dbReference type="InterPro" id="IPR006171">
    <property type="entry name" value="TOPRIM_dom"/>
</dbReference>
<reference evidence="3" key="1">
    <citation type="journal article" date="2019" name="Int. J. Syst. Evol. Microbiol.">
        <title>The Global Catalogue of Microorganisms (GCM) 10K type strain sequencing project: providing services to taxonomists for standard genome sequencing and annotation.</title>
        <authorList>
            <consortium name="The Broad Institute Genomics Platform"/>
            <consortium name="The Broad Institute Genome Sequencing Center for Infectious Disease"/>
            <person name="Wu L."/>
            <person name="Ma J."/>
        </authorList>
    </citation>
    <scope>NUCLEOTIDE SEQUENCE [LARGE SCALE GENOMIC DNA]</scope>
    <source>
        <strain evidence="3">CGMCC 1.13718</strain>
    </source>
</reference>
<organism evidence="2 3">
    <name type="scientific">Pseudofrancisella aestuarii</name>
    <dbReference type="NCBI Taxonomy" id="2670347"/>
    <lineage>
        <taxon>Bacteria</taxon>
        <taxon>Pseudomonadati</taxon>
        <taxon>Pseudomonadota</taxon>
        <taxon>Gammaproteobacteria</taxon>
        <taxon>Thiotrichales</taxon>
        <taxon>Francisellaceae</taxon>
        <taxon>Pseudofrancisella</taxon>
    </lineage>
</organism>
<comment type="caution">
    <text evidence="2">The sequence shown here is derived from an EMBL/GenBank/DDBJ whole genome shotgun (WGS) entry which is preliminary data.</text>
</comment>
<dbReference type="EMBL" id="JBHSJH010000002">
    <property type="protein sequence ID" value="MFC4892240.1"/>
    <property type="molecule type" value="Genomic_DNA"/>
</dbReference>
<feature type="domain" description="Toprim" evidence="1">
    <location>
        <begin position="176"/>
        <end position="279"/>
    </location>
</feature>
<proteinExistence type="predicted"/>
<gene>
    <name evidence="2" type="ORF">ACFPDQ_04170</name>
</gene>
<keyword evidence="3" id="KW-1185">Reference proteome</keyword>
<dbReference type="Proteomes" id="UP001595926">
    <property type="component" value="Unassembled WGS sequence"/>
</dbReference>
<protein>
    <submittedName>
        <fullName evidence="2">Toprim domain-containing protein</fullName>
    </submittedName>
</protein>
<dbReference type="InterPro" id="IPR034154">
    <property type="entry name" value="TOPRIM_DnaG/twinkle"/>
</dbReference>
<evidence type="ECO:0000313" key="3">
    <source>
        <dbReference type="Proteomes" id="UP001595926"/>
    </source>
</evidence>
<dbReference type="Pfam" id="PF13362">
    <property type="entry name" value="Toprim_3"/>
    <property type="match status" value="1"/>
</dbReference>
<name>A0ABV9TD91_9GAMM</name>
<evidence type="ECO:0000259" key="1">
    <source>
        <dbReference type="Pfam" id="PF13362"/>
    </source>
</evidence>
<dbReference type="CDD" id="cd01029">
    <property type="entry name" value="TOPRIM_primases"/>
    <property type="match status" value="1"/>
</dbReference>